<dbReference type="SUPFAM" id="SSF54427">
    <property type="entry name" value="NTF2-like"/>
    <property type="match status" value="1"/>
</dbReference>
<dbReference type="Proteomes" id="UP001589608">
    <property type="component" value="Unassembled WGS sequence"/>
</dbReference>
<evidence type="ECO:0000313" key="8">
    <source>
        <dbReference type="EMBL" id="MFB9444198.1"/>
    </source>
</evidence>
<dbReference type="NCBIfam" id="TIGR02937">
    <property type="entry name" value="sigma70-ECF"/>
    <property type="match status" value="1"/>
</dbReference>
<dbReference type="InterPro" id="IPR013325">
    <property type="entry name" value="RNA_pol_sigma_r2"/>
</dbReference>
<dbReference type="PANTHER" id="PTHR30173">
    <property type="entry name" value="SIGMA 19 FACTOR"/>
    <property type="match status" value="1"/>
</dbReference>
<sequence>MEFEEHRTHLRAVAYRLLGSQAEADDAVQDAWLRAQGATGVRDARGWLSTVVARICLDRLRRRAARREVPLLPDPLVADDDPERSVVEADSVGLALLIVLDTLAPAERVAFVLHDVFEVPFAELAVALDRSEAAVRQLASRGRRRVRAAPVPDPDLRRQRAVVRAFLAAARDGDLDGLVAVLDPQVELRARPDVTLRGAAGVAREAARFAVRAGRARPVLVNGSAGLRVPGVALLAFTVRHGRIAALAVYSGWA</sequence>
<evidence type="ECO:0000256" key="1">
    <source>
        <dbReference type="ARBA" id="ARBA00010641"/>
    </source>
</evidence>
<reference evidence="8 9" key="1">
    <citation type="submission" date="2024-09" db="EMBL/GenBank/DDBJ databases">
        <authorList>
            <person name="Sun Q."/>
            <person name="Mori K."/>
        </authorList>
    </citation>
    <scope>NUCLEOTIDE SEQUENCE [LARGE SCALE GENOMIC DNA]</scope>
    <source>
        <strain evidence="8 9">JCM 3307</strain>
    </source>
</reference>
<protein>
    <submittedName>
        <fullName evidence="8">Sigma-70 family RNA polymerase sigma factor</fullName>
    </submittedName>
</protein>
<dbReference type="InterPro" id="IPR052704">
    <property type="entry name" value="ECF_Sigma-70_Domain"/>
</dbReference>
<evidence type="ECO:0000259" key="7">
    <source>
        <dbReference type="Pfam" id="PF08281"/>
    </source>
</evidence>
<accession>A0ABV5M678</accession>
<dbReference type="Pfam" id="PF08281">
    <property type="entry name" value="Sigma70_r4_2"/>
    <property type="match status" value="1"/>
</dbReference>
<evidence type="ECO:0000256" key="2">
    <source>
        <dbReference type="ARBA" id="ARBA00011344"/>
    </source>
</evidence>
<keyword evidence="5" id="KW-0804">Transcription</keyword>
<dbReference type="Gene3D" id="1.10.10.10">
    <property type="entry name" value="Winged helix-like DNA-binding domain superfamily/Winged helix DNA-binding domain"/>
    <property type="match status" value="1"/>
</dbReference>
<feature type="domain" description="RNA polymerase sigma factor 70 region 4 type 2" evidence="7">
    <location>
        <begin position="99"/>
        <end position="145"/>
    </location>
</feature>
<dbReference type="InterPro" id="IPR032710">
    <property type="entry name" value="NTF2-like_dom_sf"/>
</dbReference>
<keyword evidence="4" id="KW-0731">Sigma factor</keyword>
<dbReference type="SUPFAM" id="SSF88659">
    <property type="entry name" value="Sigma3 and sigma4 domains of RNA polymerase sigma factors"/>
    <property type="match status" value="1"/>
</dbReference>
<dbReference type="RefSeq" id="WP_380028263.1">
    <property type="nucleotide sequence ID" value="NZ_CP061913.1"/>
</dbReference>
<dbReference type="Pfam" id="PF04542">
    <property type="entry name" value="Sigma70_r2"/>
    <property type="match status" value="1"/>
</dbReference>
<evidence type="ECO:0000256" key="4">
    <source>
        <dbReference type="ARBA" id="ARBA00023082"/>
    </source>
</evidence>
<feature type="domain" description="RNA polymerase sigma-70 region 2" evidence="6">
    <location>
        <begin position="3"/>
        <end position="64"/>
    </location>
</feature>
<evidence type="ECO:0000256" key="5">
    <source>
        <dbReference type="ARBA" id="ARBA00023163"/>
    </source>
</evidence>
<dbReference type="PANTHER" id="PTHR30173:SF43">
    <property type="entry name" value="ECF RNA POLYMERASE SIGMA FACTOR SIGI-RELATED"/>
    <property type="match status" value="1"/>
</dbReference>
<dbReference type="InterPro" id="IPR014284">
    <property type="entry name" value="RNA_pol_sigma-70_dom"/>
</dbReference>
<organism evidence="8 9">
    <name type="scientific">Dactylosporangium vinaceum</name>
    <dbReference type="NCBI Taxonomy" id="53362"/>
    <lineage>
        <taxon>Bacteria</taxon>
        <taxon>Bacillati</taxon>
        <taxon>Actinomycetota</taxon>
        <taxon>Actinomycetes</taxon>
        <taxon>Micromonosporales</taxon>
        <taxon>Micromonosporaceae</taxon>
        <taxon>Dactylosporangium</taxon>
    </lineage>
</organism>
<keyword evidence="3" id="KW-0805">Transcription regulation</keyword>
<name>A0ABV5M678_9ACTN</name>
<comment type="caution">
    <text evidence="8">The sequence shown here is derived from an EMBL/GenBank/DDBJ whole genome shotgun (WGS) entry which is preliminary data.</text>
</comment>
<evidence type="ECO:0000256" key="3">
    <source>
        <dbReference type="ARBA" id="ARBA00023015"/>
    </source>
</evidence>
<dbReference type="SUPFAM" id="SSF88946">
    <property type="entry name" value="Sigma2 domain of RNA polymerase sigma factors"/>
    <property type="match status" value="1"/>
</dbReference>
<dbReference type="InterPro" id="IPR013324">
    <property type="entry name" value="RNA_pol_sigma_r3/r4-like"/>
</dbReference>
<gene>
    <name evidence="8" type="ORF">ACFFTR_14045</name>
</gene>
<dbReference type="InterPro" id="IPR036388">
    <property type="entry name" value="WH-like_DNA-bd_sf"/>
</dbReference>
<evidence type="ECO:0000259" key="6">
    <source>
        <dbReference type="Pfam" id="PF04542"/>
    </source>
</evidence>
<comment type="similarity">
    <text evidence="1">Belongs to the sigma-70 factor family. ECF subfamily.</text>
</comment>
<dbReference type="InterPro" id="IPR013249">
    <property type="entry name" value="RNA_pol_sigma70_r4_t2"/>
</dbReference>
<dbReference type="EMBL" id="JBHMCA010000025">
    <property type="protein sequence ID" value="MFB9444198.1"/>
    <property type="molecule type" value="Genomic_DNA"/>
</dbReference>
<dbReference type="Gene3D" id="3.10.450.50">
    <property type="match status" value="1"/>
</dbReference>
<keyword evidence="9" id="KW-1185">Reference proteome</keyword>
<dbReference type="InterPro" id="IPR007627">
    <property type="entry name" value="RNA_pol_sigma70_r2"/>
</dbReference>
<proteinExistence type="inferred from homology"/>
<evidence type="ECO:0000313" key="9">
    <source>
        <dbReference type="Proteomes" id="UP001589608"/>
    </source>
</evidence>
<comment type="subunit">
    <text evidence="2">Interacts transiently with the RNA polymerase catalytic core formed by RpoA, RpoB, RpoC and RpoZ (2 alpha, 1 beta, 1 beta' and 1 omega subunit) to form the RNA polymerase holoenzyme that can initiate transcription.</text>
</comment>
<dbReference type="Gene3D" id="1.10.1740.10">
    <property type="match status" value="1"/>
</dbReference>